<feature type="domain" description="Xylanolytic transcriptional activator regulatory" evidence="5">
    <location>
        <begin position="141"/>
        <end position="224"/>
    </location>
</feature>
<dbReference type="InterPro" id="IPR011013">
    <property type="entry name" value="Gal_mutarotase_sf_dom"/>
</dbReference>
<dbReference type="GO" id="GO:0030246">
    <property type="term" value="F:carbohydrate binding"/>
    <property type="evidence" value="ECO:0007669"/>
    <property type="project" value="InterPro"/>
</dbReference>
<dbReference type="PANTHER" id="PTHR43863">
    <property type="entry name" value="HYDROLASE, PUTATIVE (AFU_ORTHOLOGUE AFUA_1G03140)-RELATED"/>
    <property type="match status" value="1"/>
</dbReference>
<keyword evidence="2" id="KW-0539">Nucleus</keyword>
<dbReference type="InterPro" id="IPR051816">
    <property type="entry name" value="Glycosyl_Hydrolase_31"/>
</dbReference>
<dbReference type="CDD" id="cd14752">
    <property type="entry name" value="GH31_N"/>
    <property type="match status" value="1"/>
</dbReference>
<protein>
    <submittedName>
        <fullName evidence="6">Alpha-xylosidase</fullName>
    </submittedName>
</protein>
<dbReference type="Gene3D" id="3.20.20.80">
    <property type="entry name" value="Glycosidases"/>
    <property type="match status" value="1"/>
</dbReference>
<dbReference type="Gene3D" id="2.60.40.1180">
    <property type="entry name" value="Golgi alpha-mannosidase II"/>
    <property type="match status" value="1"/>
</dbReference>
<dbReference type="GO" id="GO:0004553">
    <property type="term" value="F:hydrolase activity, hydrolyzing O-glycosyl compounds"/>
    <property type="evidence" value="ECO:0007669"/>
    <property type="project" value="InterPro"/>
</dbReference>
<sequence length="2104" mass="236224">MSAAQRDFLSVLPAQAPVAVLVNIYFEKIHWFMMIFFTSEFRARVQELHIAAPPGSPPRKANPGILGLVLAVCLTSLRYASPEQHSQLVALGVDPDSLQENILATLKVRFLDVVSLGSIEAVQMCILLGSFYLYHGEPELAWPICGSGLRIAQALKLHQRHKDEDEPSTVPDVDNPIHRAAETRKRCWWAIYEIETFCSMLYGFPLSIVDEDCNVEVPEQYPLRSKDASWESIRWKSTGKATVLSYKVSMAQLSIIVKRALSELYGNRKQPNSNELGARPEGPLVQRLINTVTSLDHQIRQWHDHLPQELVFKEDEVAIAADWPGGSNHSLRPEHHQHTFRIQGLALKLAYENARILVHRPLLAYKAMKKINTTEGSDFRSIGENDPLQRSVRSCRDAALQIANIGCTPHFKEVIDTYALSFVALHLFTAGVTLSIMTGLDPLSREAYDSKMGLRKLMEMHSQLKSKSVVAEQGLNILTKLMKLVMTKEMERMLHLDIPPPTETDQNGRDIETRASFNAIEVTGQSPNRIPIDSNSNINQITLQQSPPAADLVEDATASLSFSEDPIITQALSEFEQRRVHFIRKPVAISAMIHHKDGLLIYQYDGEQVWIQPWGPDAFRVRATKAHVMPAEAWALEEEPKQVKSEISLAEDGSASIQNGKAKAFVSKRGKITIYNADDVVVLEEYARNRRDLLDAKCSAIEVEAREFKPLRGGDYHLTMRLESQRPDEKIFGMGQYQQPFLDLKGLDLELAHRNSQASVPFALSSLGYGILWNNPSIGRVVFGKNTTAFEAYSTNILDYWVVVGDTPADIVQLYANVTGKAPMMPEHGLGFWQCKLRYETQEELLEVAREYRRRELPLDLIVIDFFHWPLQGQWKFDPQYWPDPDAMIQELRELNVELMVSIWPTVDQRSSNFQEMLEQGFLVRTERGVRTNFEFEGSTVYYDPTNPGARKYVWNKAKQNYFSKGIKTFWLDQAEPEYSVYDFENYRYFLGPNLSVGNIYPKEYARTFFDGQKEAGQKNIVNLLRCAWAGSQKYGALVWSGDIASSWGSFRNQLAAGLNMGIAGLPWWTTDIGGFHGGNPEDEAFRELFVRWFQWGAFCPVMRLHGDREPKPGGLASSSGAANEVWSYGPAVYDICQKYLFIREKLRDYTRRLMAEAHEHGSPVIRSLFYEFPGDERCWQLGAEQYMYGDAYLCCPIVNPGITKAKVYLPKLDGGERWTTLPHEGSEEQDFEGGQEIEIECPLDWMPVFVRKSKAEVVLQKTEFTVTFGAVFLLATMFLESYSGIFIKMFSLVMRPRMMRSQASLGGPWHLPGHVRLALQGEVMEYADPAQVPQPPGMAEIPFPTPNHASERRAVETSWTLPQVPGDNDQAFPVNNCEVGYGINPIDNFIQNEEFPEQSAGISAINWLSPQYYSDFDWGIMSSVNEREAFSANLDGVQTVMNAYEAVRQGPWLNLLNSQPVQTSNAALPPASAHQLNPPGITPRSRPNGSTTGSVESSSTTATYYVDGAPSRAPFKGRPSQRSLVLDNAARPDDDTPTPSTAVPGTSKEVDDGTGLDLSVQAYDNLLQHISVEPFLQGRSATPLPSIAHARVYFRLYFQHFHPAYNFLQKPTDFYHEPANWPLLLAVCAIGSVYSRGETNLGLRDLFLQFLESAVRFYISTGALDDVAGSSQVSLISPGEDSMGLVIAQMSILWLIYDLHNGVRGDRYDLAFLILDVIIFLERGQDVLLKLGDAKGQMPCLDSIWDQPTAKKLGQQQSKPVTIPEAMEMLYMEKRLPPNLGDFSTMVLTYAIIRRTKEAIYHNQIRLNSWTPTADVQKCGPGDTVEETWPPSLPILSRWRNSACDSLDLLHWNANAIIAKASGWEHPVILHLHLSRLVLLAPITHLQTLAAAASARASSRNVDNSKVEKARSLVAQWALRDQYKARLSVVHAGAMLWHIRRYSVGNFLEPFGIFAATLVVWAYSTMMLFMRRHQNPRSHLASDGPGQQDSPMEAVAEVEEDPEPSFLHLDRPCDDEMVQTYVRLGHKMAGHMAKVGDICNDGAPRKILKEGMQMLKGRPELNGDAASSVGSGGTSENGRGYSVWGVERTYADLLDSLVQSTSD</sequence>
<organism evidence="6 7">
    <name type="scientific">Colletotrichum lupini</name>
    <dbReference type="NCBI Taxonomy" id="145971"/>
    <lineage>
        <taxon>Eukaryota</taxon>
        <taxon>Fungi</taxon>
        <taxon>Dikarya</taxon>
        <taxon>Ascomycota</taxon>
        <taxon>Pezizomycotina</taxon>
        <taxon>Sordariomycetes</taxon>
        <taxon>Hypocreomycetidae</taxon>
        <taxon>Glomerellales</taxon>
        <taxon>Glomerellaceae</taxon>
        <taxon>Colletotrichum</taxon>
        <taxon>Colletotrichum acutatum species complex</taxon>
    </lineage>
</organism>
<dbReference type="Pfam" id="PF13802">
    <property type="entry name" value="Gal_mutarotas_2"/>
    <property type="match status" value="1"/>
</dbReference>
<dbReference type="GO" id="GO:0006351">
    <property type="term" value="P:DNA-templated transcription"/>
    <property type="evidence" value="ECO:0007669"/>
    <property type="project" value="InterPro"/>
</dbReference>
<dbReference type="Proteomes" id="UP000830671">
    <property type="component" value="Chromosome 9"/>
</dbReference>
<evidence type="ECO:0000313" key="6">
    <source>
        <dbReference type="EMBL" id="UQC91361.1"/>
    </source>
</evidence>
<dbReference type="GO" id="GO:0008270">
    <property type="term" value="F:zinc ion binding"/>
    <property type="evidence" value="ECO:0007669"/>
    <property type="project" value="InterPro"/>
</dbReference>
<reference evidence="6" key="1">
    <citation type="journal article" date="2021" name="Mol. Plant Microbe Interact.">
        <title>Complete Genome Sequence of the Plant-Pathogenic Fungus Colletotrichum lupini.</title>
        <authorList>
            <person name="Baroncelli R."/>
            <person name="Pensec F."/>
            <person name="Da Lio D."/>
            <person name="Boufleur T."/>
            <person name="Vicente I."/>
            <person name="Sarrocco S."/>
            <person name="Picot A."/>
            <person name="Baraldi E."/>
            <person name="Sukno S."/>
            <person name="Thon M."/>
            <person name="Le Floch G."/>
        </authorList>
    </citation>
    <scope>NUCLEOTIDE SEQUENCE</scope>
    <source>
        <strain evidence="6">IMI 504893</strain>
    </source>
</reference>
<feature type="region of interest" description="Disordered" evidence="3">
    <location>
        <begin position="1528"/>
        <end position="1555"/>
    </location>
</feature>
<dbReference type="KEGG" id="clup:CLUP02_16895"/>
<dbReference type="Gene3D" id="2.60.40.1760">
    <property type="entry name" value="glycosyl hydrolase (family 31)"/>
    <property type="match status" value="1"/>
</dbReference>
<dbReference type="GO" id="GO:0005975">
    <property type="term" value="P:carbohydrate metabolic process"/>
    <property type="evidence" value="ECO:0007669"/>
    <property type="project" value="InterPro"/>
</dbReference>
<feature type="region of interest" description="Disordered" evidence="3">
    <location>
        <begin position="1464"/>
        <end position="1501"/>
    </location>
</feature>
<keyword evidence="4" id="KW-1133">Transmembrane helix</keyword>
<dbReference type="Pfam" id="PF21365">
    <property type="entry name" value="Glyco_hydro_31_3rd"/>
    <property type="match status" value="1"/>
</dbReference>
<keyword evidence="7" id="KW-1185">Reference proteome</keyword>
<evidence type="ECO:0000256" key="4">
    <source>
        <dbReference type="SAM" id="Phobius"/>
    </source>
</evidence>
<evidence type="ECO:0000256" key="3">
    <source>
        <dbReference type="SAM" id="MobiDB-lite"/>
    </source>
</evidence>
<keyword evidence="4" id="KW-0812">Transmembrane</keyword>
<dbReference type="GeneID" id="73350823"/>
<dbReference type="SUPFAM" id="SSF51011">
    <property type="entry name" value="Glycosyl hydrolase domain"/>
    <property type="match status" value="1"/>
</dbReference>
<keyword evidence="4" id="KW-0472">Membrane</keyword>
<comment type="similarity">
    <text evidence="1">Belongs to the glycosyl hydrolase 31 family.</text>
</comment>
<dbReference type="InterPro" id="IPR013780">
    <property type="entry name" value="Glyco_hydro_b"/>
</dbReference>
<dbReference type="CDD" id="cd12148">
    <property type="entry name" value="fungal_TF_MHR"/>
    <property type="match status" value="2"/>
</dbReference>
<dbReference type="SMART" id="SM00906">
    <property type="entry name" value="Fungal_trans"/>
    <property type="match status" value="1"/>
</dbReference>
<evidence type="ECO:0000256" key="2">
    <source>
        <dbReference type="ARBA" id="ARBA00023242"/>
    </source>
</evidence>
<accession>A0A9Q8TB12</accession>
<evidence type="ECO:0000259" key="5">
    <source>
        <dbReference type="SMART" id="SM00906"/>
    </source>
</evidence>
<proteinExistence type="inferred from homology"/>
<feature type="compositionally biased region" description="Low complexity" evidence="3">
    <location>
        <begin position="1491"/>
        <end position="1501"/>
    </location>
</feature>
<dbReference type="SUPFAM" id="SSF51445">
    <property type="entry name" value="(Trans)glycosidases"/>
    <property type="match status" value="1"/>
</dbReference>
<dbReference type="PANTHER" id="PTHR43863:SF2">
    <property type="entry name" value="MALTASE-GLUCOAMYLASE"/>
    <property type="match status" value="1"/>
</dbReference>
<evidence type="ECO:0000313" key="7">
    <source>
        <dbReference type="Proteomes" id="UP000830671"/>
    </source>
</evidence>
<feature type="region of interest" description="Disordered" evidence="3">
    <location>
        <begin position="1977"/>
        <end position="2002"/>
    </location>
</feature>
<feature type="transmembrane region" description="Helical" evidence="4">
    <location>
        <begin position="1952"/>
        <end position="1971"/>
    </location>
</feature>
<dbReference type="GO" id="GO:0003677">
    <property type="term" value="F:DNA binding"/>
    <property type="evidence" value="ECO:0007669"/>
    <property type="project" value="InterPro"/>
</dbReference>
<dbReference type="EMBL" id="CP019481">
    <property type="protein sequence ID" value="UQC91361.1"/>
    <property type="molecule type" value="Genomic_DNA"/>
</dbReference>
<dbReference type="InterPro" id="IPR017853">
    <property type="entry name" value="GH"/>
</dbReference>
<dbReference type="InterPro" id="IPR000322">
    <property type="entry name" value="Glyco_hydro_31_TIM"/>
</dbReference>
<dbReference type="InterPro" id="IPR025887">
    <property type="entry name" value="Glyco_hydro_31_N_dom"/>
</dbReference>
<dbReference type="InterPro" id="IPR048395">
    <property type="entry name" value="Glyco_hydro_31_C"/>
</dbReference>
<dbReference type="InterPro" id="IPR007219">
    <property type="entry name" value="XnlR_reg_dom"/>
</dbReference>
<evidence type="ECO:0000256" key="1">
    <source>
        <dbReference type="ARBA" id="ARBA00007806"/>
    </source>
</evidence>
<name>A0A9Q8TB12_9PEZI</name>
<dbReference type="Pfam" id="PF04082">
    <property type="entry name" value="Fungal_trans"/>
    <property type="match status" value="1"/>
</dbReference>
<gene>
    <name evidence="6" type="ORF">CLUP02_16895</name>
</gene>
<dbReference type="Pfam" id="PF01055">
    <property type="entry name" value="Glyco_hydro_31_2nd"/>
    <property type="match status" value="1"/>
</dbReference>
<dbReference type="SUPFAM" id="SSF74650">
    <property type="entry name" value="Galactose mutarotase-like"/>
    <property type="match status" value="1"/>
</dbReference>
<dbReference type="RefSeq" id="XP_049152960.1">
    <property type="nucleotide sequence ID" value="XM_049295813.1"/>
</dbReference>
<dbReference type="CDD" id="cd06591">
    <property type="entry name" value="GH31_xylosidase_XylS"/>
    <property type="match status" value="1"/>
</dbReference>